<comment type="caution">
    <text evidence="1">The sequence shown here is derived from an EMBL/GenBank/DDBJ whole genome shotgun (WGS) entry which is preliminary data.</text>
</comment>
<name>A0AAV2BIP8_9ARAC</name>
<protein>
    <submittedName>
        <fullName evidence="1">Uncharacterized protein</fullName>
    </submittedName>
</protein>
<reference evidence="1 2" key="1">
    <citation type="submission" date="2024-04" db="EMBL/GenBank/DDBJ databases">
        <authorList>
            <person name="Rising A."/>
            <person name="Reimegard J."/>
            <person name="Sonavane S."/>
            <person name="Akerstrom W."/>
            <person name="Nylinder S."/>
            <person name="Hedman E."/>
            <person name="Kallberg Y."/>
        </authorList>
    </citation>
    <scope>NUCLEOTIDE SEQUENCE [LARGE SCALE GENOMIC DNA]</scope>
</reference>
<organism evidence="1 2">
    <name type="scientific">Larinioides sclopetarius</name>
    <dbReference type="NCBI Taxonomy" id="280406"/>
    <lineage>
        <taxon>Eukaryota</taxon>
        <taxon>Metazoa</taxon>
        <taxon>Ecdysozoa</taxon>
        <taxon>Arthropoda</taxon>
        <taxon>Chelicerata</taxon>
        <taxon>Arachnida</taxon>
        <taxon>Araneae</taxon>
        <taxon>Araneomorphae</taxon>
        <taxon>Entelegynae</taxon>
        <taxon>Araneoidea</taxon>
        <taxon>Araneidae</taxon>
        <taxon>Larinioides</taxon>
    </lineage>
</organism>
<gene>
    <name evidence="1" type="ORF">LARSCL_LOCUS19519</name>
</gene>
<evidence type="ECO:0000313" key="1">
    <source>
        <dbReference type="EMBL" id="CAL1295857.1"/>
    </source>
</evidence>
<proteinExistence type="predicted"/>
<evidence type="ECO:0000313" key="2">
    <source>
        <dbReference type="Proteomes" id="UP001497382"/>
    </source>
</evidence>
<keyword evidence="2" id="KW-1185">Reference proteome</keyword>
<dbReference type="AlphaFoldDB" id="A0AAV2BIP8"/>
<dbReference type="EMBL" id="CAXIEN010000382">
    <property type="protein sequence ID" value="CAL1295857.1"/>
    <property type="molecule type" value="Genomic_DNA"/>
</dbReference>
<accession>A0AAV2BIP8</accession>
<dbReference type="Proteomes" id="UP001497382">
    <property type="component" value="Unassembled WGS sequence"/>
</dbReference>
<sequence>MYHLRYTDKKFQKTFYVMLKLWTPLLKDSLKLSCS</sequence>